<gene>
    <name evidence="5" type="ORF">OIU84_012995</name>
</gene>
<dbReference type="SUPFAM" id="SSF52743">
    <property type="entry name" value="Subtilisin-like"/>
    <property type="match status" value="1"/>
</dbReference>
<dbReference type="InterPro" id="IPR037045">
    <property type="entry name" value="S8pro/Inhibitor_I9_sf"/>
</dbReference>
<protein>
    <recommendedName>
        <fullName evidence="4">Inhibitor I9 domain-containing protein</fullName>
    </recommendedName>
</protein>
<dbReference type="Gene3D" id="3.30.70.80">
    <property type="entry name" value="Peptidase S8 propeptide/proteinase inhibitor I9"/>
    <property type="match status" value="1"/>
</dbReference>
<dbReference type="Proteomes" id="UP001162972">
    <property type="component" value="Chromosome 2"/>
</dbReference>
<dbReference type="GO" id="GO:0004252">
    <property type="term" value="F:serine-type endopeptidase activity"/>
    <property type="evidence" value="ECO:0007669"/>
    <property type="project" value="InterPro"/>
</dbReference>
<dbReference type="GO" id="GO:0005576">
    <property type="term" value="C:extracellular region"/>
    <property type="evidence" value="ECO:0007669"/>
    <property type="project" value="UniProtKB-SubCell"/>
</dbReference>
<comment type="caution">
    <text evidence="5">The sequence shown here is derived from an EMBL/GenBank/DDBJ whole genome shotgun (WGS) entry which is preliminary data.</text>
</comment>
<evidence type="ECO:0000256" key="2">
    <source>
        <dbReference type="ARBA" id="ARBA00011073"/>
    </source>
</evidence>
<dbReference type="EMBL" id="JAPFFJ010000017">
    <property type="protein sequence ID" value="KAJ6404929.1"/>
    <property type="molecule type" value="Genomic_DNA"/>
</dbReference>
<dbReference type="GO" id="GO:0006508">
    <property type="term" value="P:proteolysis"/>
    <property type="evidence" value="ECO:0007669"/>
    <property type="project" value="InterPro"/>
</dbReference>
<keyword evidence="3" id="KW-0732">Signal</keyword>
<evidence type="ECO:0000256" key="3">
    <source>
        <dbReference type="ARBA" id="ARBA00022729"/>
    </source>
</evidence>
<proteinExistence type="inferred from homology"/>
<evidence type="ECO:0000313" key="5">
    <source>
        <dbReference type="EMBL" id="KAJ6404929.1"/>
    </source>
</evidence>
<dbReference type="InterPro" id="IPR045051">
    <property type="entry name" value="SBT"/>
</dbReference>
<dbReference type="InterPro" id="IPR010259">
    <property type="entry name" value="S8pro/Inhibitor_I9"/>
</dbReference>
<dbReference type="Pfam" id="PF05922">
    <property type="entry name" value="Inhibitor_I9"/>
    <property type="match status" value="1"/>
</dbReference>
<evidence type="ECO:0000313" key="6">
    <source>
        <dbReference type="Proteomes" id="UP001162972"/>
    </source>
</evidence>
<evidence type="ECO:0000259" key="4">
    <source>
        <dbReference type="Pfam" id="PF05922"/>
    </source>
</evidence>
<accession>A0AAD6JIT8</accession>
<organism evidence="5 6">
    <name type="scientific">Salix udensis</name>
    <dbReference type="NCBI Taxonomy" id="889485"/>
    <lineage>
        <taxon>Eukaryota</taxon>
        <taxon>Viridiplantae</taxon>
        <taxon>Streptophyta</taxon>
        <taxon>Embryophyta</taxon>
        <taxon>Tracheophyta</taxon>
        <taxon>Spermatophyta</taxon>
        <taxon>Magnoliopsida</taxon>
        <taxon>eudicotyledons</taxon>
        <taxon>Gunneridae</taxon>
        <taxon>Pentapetalae</taxon>
        <taxon>rosids</taxon>
        <taxon>fabids</taxon>
        <taxon>Malpighiales</taxon>
        <taxon>Salicaceae</taxon>
        <taxon>Saliceae</taxon>
        <taxon>Salix</taxon>
    </lineage>
</organism>
<dbReference type="PANTHER" id="PTHR10795">
    <property type="entry name" value="PROPROTEIN CONVERTASE SUBTILISIN/KEXIN"/>
    <property type="match status" value="1"/>
</dbReference>
<dbReference type="AlphaFoldDB" id="A0AAD6JIT8"/>
<dbReference type="InterPro" id="IPR036852">
    <property type="entry name" value="Peptidase_S8/S53_dom_sf"/>
</dbReference>
<keyword evidence="6" id="KW-1185">Reference proteome</keyword>
<reference evidence="5 6" key="1">
    <citation type="journal article" date="2023" name="Int. J. Mol. Sci.">
        <title>De Novo Assembly and Annotation of 11 Diverse Shrub Willow (Salix) Genomes Reveals Novel Gene Organization in Sex-Linked Regions.</title>
        <authorList>
            <person name="Hyden B."/>
            <person name="Feng K."/>
            <person name="Yates T.B."/>
            <person name="Jawdy S."/>
            <person name="Cereghino C."/>
            <person name="Smart L.B."/>
            <person name="Muchero W."/>
        </authorList>
    </citation>
    <scope>NUCLEOTIDE SEQUENCE [LARGE SCALE GENOMIC DNA]</scope>
    <source>
        <tissue evidence="5">Shoot tip</tissue>
    </source>
</reference>
<name>A0AAD6JIT8_9ROSI</name>
<feature type="domain" description="Inhibitor I9" evidence="4">
    <location>
        <begin position="5"/>
        <end position="66"/>
    </location>
</feature>
<comment type="subcellular location">
    <subcellularLocation>
        <location evidence="1">Secreted</location>
    </subcellularLocation>
</comment>
<comment type="similarity">
    <text evidence="2">Belongs to the peptidase S8 family.</text>
</comment>
<evidence type="ECO:0000256" key="1">
    <source>
        <dbReference type="ARBA" id="ARBA00004613"/>
    </source>
</evidence>
<sequence length="125" mass="13823">MPATYYDHLQWYDSSLKSVSESAGMLYTYSSIIHGFSTQLTPDEAGLLEKQSGILSVLPEMIYKLHTTHTPEFLGLGKSDAVLLPTSASVGEVIVGVLDTGVWPEIKSFDDTGTWSNTKYLERFL</sequence>